<dbReference type="InterPro" id="IPR012336">
    <property type="entry name" value="Thioredoxin-like_fold"/>
</dbReference>
<keyword evidence="7" id="KW-0812">Transmembrane</keyword>
<gene>
    <name evidence="9" type="ORF">ACFQ3U_00255</name>
</gene>
<name>A0ABW3TIB6_9MICO</name>
<evidence type="ECO:0000256" key="1">
    <source>
        <dbReference type="ARBA" id="ARBA00005791"/>
    </source>
</evidence>
<comment type="similarity">
    <text evidence="1">Belongs to the thioredoxin family. DsbA subfamily.</text>
</comment>
<protein>
    <submittedName>
        <fullName evidence="9">DsbA family protein</fullName>
    </submittedName>
</protein>
<evidence type="ECO:0000259" key="8">
    <source>
        <dbReference type="Pfam" id="PF13462"/>
    </source>
</evidence>
<keyword evidence="5" id="KW-0676">Redox-active center</keyword>
<dbReference type="InterPro" id="IPR036249">
    <property type="entry name" value="Thioredoxin-like_sf"/>
</dbReference>
<accession>A0ABW3TIB6</accession>
<dbReference type="SUPFAM" id="SSF52833">
    <property type="entry name" value="Thioredoxin-like"/>
    <property type="match status" value="1"/>
</dbReference>
<dbReference type="EMBL" id="JBHTLY010000001">
    <property type="protein sequence ID" value="MFD1200325.1"/>
    <property type="molecule type" value="Genomic_DNA"/>
</dbReference>
<keyword evidence="4" id="KW-1015">Disulfide bond</keyword>
<keyword evidence="10" id="KW-1185">Reference proteome</keyword>
<dbReference type="RefSeq" id="WP_343958416.1">
    <property type="nucleotide sequence ID" value="NZ_BAAAKZ010000003.1"/>
</dbReference>
<dbReference type="Gene3D" id="3.40.30.10">
    <property type="entry name" value="Glutaredoxin"/>
    <property type="match status" value="1"/>
</dbReference>
<dbReference type="Proteomes" id="UP001597181">
    <property type="component" value="Unassembled WGS sequence"/>
</dbReference>
<feature type="region of interest" description="Disordered" evidence="6">
    <location>
        <begin position="63"/>
        <end position="105"/>
    </location>
</feature>
<dbReference type="PANTHER" id="PTHR13887:SF14">
    <property type="entry name" value="DISULFIDE BOND FORMATION PROTEIN D"/>
    <property type="match status" value="1"/>
</dbReference>
<feature type="compositionally biased region" description="Low complexity" evidence="6">
    <location>
        <begin position="70"/>
        <end position="90"/>
    </location>
</feature>
<organism evidence="9 10">
    <name type="scientific">Leucobacter albus</name>
    <dbReference type="NCBI Taxonomy" id="272210"/>
    <lineage>
        <taxon>Bacteria</taxon>
        <taxon>Bacillati</taxon>
        <taxon>Actinomycetota</taxon>
        <taxon>Actinomycetes</taxon>
        <taxon>Micrococcales</taxon>
        <taxon>Microbacteriaceae</taxon>
        <taxon>Leucobacter</taxon>
    </lineage>
</organism>
<evidence type="ECO:0000313" key="9">
    <source>
        <dbReference type="EMBL" id="MFD1200325.1"/>
    </source>
</evidence>
<evidence type="ECO:0000256" key="3">
    <source>
        <dbReference type="ARBA" id="ARBA00023002"/>
    </source>
</evidence>
<dbReference type="Pfam" id="PF13462">
    <property type="entry name" value="Thioredoxin_4"/>
    <property type="match status" value="1"/>
</dbReference>
<proteinExistence type="inferred from homology"/>
<keyword evidence="3" id="KW-0560">Oxidoreductase</keyword>
<keyword evidence="7" id="KW-0472">Membrane</keyword>
<feature type="domain" description="Thioredoxin-like fold" evidence="8">
    <location>
        <begin position="102"/>
        <end position="272"/>
    </location>
</feature>
<feature type="transmembrane region" description="Helical" evidence="7">
    <location>
        <begin position="39"/>
        <end position="60"/>
    </location>
</feature>
<comment type="caution">
    <text evidence="9">The sequence shown here is derived from an EMBL/GenBank/DDBJ whole genome shotgun (WGS) entry which is preliminary data.</text>
</comment>
<dbReference type="PANTHER" id="PTHR13887">
    <property type="entry name" value="GLUTATHIONE S-TRANSFERASE KAPPA"/>
    <property type="match status" value="1"/>
</dbReference>
<evidence type="ECO:0000256" key="4">
    <source>
        <dbReference type="ARBA" id="ARBA00023157"/>
    </source>
</evidence>
<reference evidence="10" key="1">
    <citation type="journal article" date="2019" name="Int. J. Syst. Evol. Microbiol.">
        <title>The Global Catalogue of Microorganisms (GCM) 10K type strain sequencing project: providing services to taxonomists for standard genome sequencing and annotation.</title>
        <authorList>
            <consortium name="The Broad Institute Genomics Platform"/>
            <consortium name="The Broad Institute Genome Sequencing Center for Infectious Disease"/>
            <person name="Wu L."/>
            <person name="Ma J."/>
        </authorList>
    </citation>
    <scope>NUCLEOTIDE SEQUENCE [LARGE SCALE GENOMIC DNA]</scope>
    <source>
        <strain evidence="10">CCUG 50213</strain>
    </source>
</reference>
<evidence type="ECO:0000256" key="2">
    <source>
        <dbReference type="ARBA" id="ARBA00022729"/>
    </source>
</evidence>
<keyword evidence="7" id="KW-1133">Transmembrane helix</keyword>
<evidence type="ECO:0000313" key="10">
    <source>
        <dbReference type="Proteomes" id="UP001597181"/>
    </source>
</evidence>
<evidence type="ECO:0000256" key="7">
    <source>
        <dbReference type="SAM" id="Phobius"/>
    </source>
</evidence>
<sequence>MNTSWAKLPAKPVRLDGMPQPIEALDRPALERRYRRMRLATVILAGVSLLLVAALGAQGFTGSAGAAPRSGGESANSAGNSSGADQSADSCPVTDRRDPDDPRALGDVDAPVVLHEWTDFRCPYCGSFSRDTLPVLIEEYVETGKVRLEIHDAALVGGENSILIAAASRAAGDQGRYFEFYDEVYHAPDSAKDENGEFNLEALVGFAKAAGVADIAAFTADVESGKFEDAVRKDTAEAQAIGVTGVPFFATSNCGQVMSGAQPVDTFRDQLDAAVAAAREAKKN</sequence>
<evidence type="ECO:0000256" key="6">
    <source>
        <dbReference type="SAM" id="MobiDB-lite"/>
    </source>
</evidence>
<evidence type="ECO:0000256" key="5">
    <source>
        <dbReference type="ARBA" id="ARBA00023284"/>
    </source>
</evidence>
<keyword evidence="2" id="KW-0732">Signal</keyword>
<feature type="compositionally biased region" description="Basic and acidic residues" evidence="6">
    <location>
        <begin position="94"/>
        <end position="105"/>
    </location>
</feature>